<dbReference type="EMBL" id="PQXI01000136">
    <property type="protein sequence ID" value="TGO23323.1"/>
    <property type="molecule type" value="Genomic_DNA"/>
</dbReference>
<evidence type="ECO:0000313" key="1">
    <source>
        <dbReference type="EMBL" id="TGO23323.1"/>
    </source>
</evidence>
<dbReference type="Proteomes" id="UP000297910">
    <property type="component" value="Unassembled WGS sequence"/>
</dbReference>
<gene>
    <name evidence="1" type="ORF">BPAE_0136g00150</name>
</gene>
<accession>A0A4Z1FKZ8</accession>
<protein>
    <submittedName>
        <fullName evidence="1">Uncharacterized protein</fullName>
    </submittedName>
</protein>
<keyword evidence="2" id="KW-1185">Reference proteome</keyword>
<evidence type="ECO:0000313" key="2">
    <source>
        <dbReference type="Proteomes" id="UP000297910"/>
    </source>
</evidence>
<reference evidence="1 2" key="1">
    <citation type="submission" date="2017-12" db="EMBL/GenBank/DDBJ databases">
        <title>Comparative genomics of Botrytis spp.</title>
        <authorList>
            <person name="Valero-Jimenez C.A."/>
            <person name="Tapia P."/>
            <person name="Veloso J."/>
            <person name="Silva-Moreno E."/>
            <person name="Staats M."/>
            <person name="Valdes J.H."/>
            <person name="Van Kan J.A.L."/>
        </authorList>
    </citation>
    <scope>NUCLEOTIDE SEQUENCE [LARGE SCALE GENOMIC DNA]</scope>
    <source>
        <strain evidence="1 2">Bp0003</strain>
    </source>
</reference>
<sequence>MLSANYTSHCINKTIAKKYLNISTQYRKVLQDISRGSFDEERFIADEEKFATTRRAEVTSELKVLEDKIREVLGF</sequence>
<dbReference type="AlphaFoldDB" id="A0A4Z1FKZ8"/>
<organism evidence="1 2">
    <name type="scientific">Botrytis paeoniae</name>
    <dbReference type="NCBI Taxonomy" id="278948"/>
    <lineage>
        <taxon>Eukaryota</taxon>
        <taxon>Fungi</taxon>
        <taxon>Dikarya</taxon>
        <taxon>Ascomycota</taxon>
        <taxon>Pezizomycotina</taxon>
        <taxon>Leotiomycetes</taxon>
        <taxon>Helotiales</taxon>
        <taxon>Sclerotiniaceae</taxon>
        <taxon>Botrytis</taxon>
    </lineage>
</organism>
<name>A0A4Z1FKZ8_9HELO</name>
<comment type="caution">
    <text evidence="1">The sequence shown here is derived from an EMBL/GenBank/DDBJ whole genome shotgun (WGS) entry which is preliminary data.</text>
</comment>
<proteinExistence type="predicted"/>